<dbReference type="InterPro" id="IPR018062">
    <property type="entry name" value="HTH_AraC-typ_CS"/>
</dbReference>
<protein>
    <submittedName>
        <fullName evidence="6">Transcriptional regulator GlxA family with amidase domain</fullName>
    </submittedName>
</protein>
<dbReference type="PROSITE" id="PS00041">
    <property type="entry name" value="HTH_ARAC_FAMILY_1"/>
    <property type="match status" value="1"/>
</dbReference>
<dbReference type="AlphaFoldDB" id="A0AA89QQE6"/>
<dbReference type="InterPro" id="IPR009057">
    <property type="entry name" value="Homeodomain-like_sf"/>
</dbReference>
<dbReference type="GO" id="GO:0043565">
    <property type="term" value="F:sequence-specific DNA binding"/>
    <property type="evidence" value="ECO:0007669"/>
    <property type="project" value="InterPro"/>
</dbReference>
<dbReference type="GO" id="GO:0003700">
    <property type="term" value="F:DNA-binding transcription factor activity"/>
    <property type="evidence" value="ECO:0007669"/>
    <property type="project" value="InterPro"/>
</dbReference>
<proteinExistence type="predicted"/>
<evidence type="ECO:0000313" key="6">
    <source>
        <dbReference type="EMBL" id="MBB5815554.1"/>
    </source>
</evidence>
<evidence type="ECO:0000259" key="5">
    <source>
        <dbReference type="PROSITE" id="PS01124"/>
    </source>
</evidence>
<keyword evidence="2" id="KW-0238">DNA-binding</keyword>
<dbReference type="Pfam" id="PF12833">
    <property type="entry name" value="HTH_18"/>
    <property type="match status" value="1"/>
</dbReference>
<accession>A0AA89QQE6</accession>
<dbReference type="EMBL" id="JACHLX010000001">
    <property type="protein sequence ID" value="MBB5815554.1"/>
    <property type="molecule type" value="Genomic_DNA"/>
</dbReference>
<keyword evidence="1" id="KW-0805">Transcription regulation</keyword>
<dbReference type="InterPro" id="IPR052158">
    <property type="entry name" value="INH-QAR"/>
</dbReference>
<name>A0AA89QQE6_STRCU</name>
<reference evidence="6 7" key="1">
    <citation type="submission" date="2020-08" db="EMBL/GenBank/DDBJ databases">
        <title>Sequencing the genomes of 1000 actinobacteria strains.</title>
        <authorList>
            <person name="Klenk H.-P."/>
        </authorList>
    </citation>
    <scope>NUCLEOTIDE SEQUENCE [LARGE SCALE GENOMIC DNA]</scope>
    <source>
        <strain evidence="6 7">DSM 40129</strain>
    </source>
</reference>
<feature type="region of interest" description="Disordered" evidence="4">
    <location>
        <begin position="312"/>
        <end position="338"/>
    </location>
</feature>
<sequence>MTDRRTVFVVFDGFQPLDLTGPHEVFHSAGGYTCDVVARRAGPVRSVSGLLVHAGHGVADLDPAGADTLVVVGGQGVDRAREDADLVAWVAAAAAGARRVASVCSGVFLLAAAGVLDGRRVTTHWAREEQLAREHPGVRVDCDPIFVRDGRVWTSAGVTAGMDLALALVEDDLGRDIAHEVARRLVLFLRRPGGQSQFSVALWSRQPSTDPVRAAVTAIHADPGARHDIAGLAARAGLSPRHLQRRFTAEMGAPPAAYVERVRVEAAQRALTGGDEPVEAIARRCGFATAETLRRTFHRRLGVAPSDYRARFRSTAGPHEPPGPFGPLPDYTEEGRTA</sequence>
<dbReference type="SUPFAM" id="SSF46689">
    <property type="entry name" value="Homeodomain-like"/>
    <property type="match status" value="2"/>
</dbReference>
<comment type="caution">
    <text evidence="6">The sequence shown here is derived from an EMBL/GenBank/DDBJ whole genome shotgun (WGS) entry which is preliminary data.</text>
</comment>
<dbReference type="RefSeq" id="WP_311241135.1">
    <property type="nucleotide sequence ID" value="NZ_BAABFE010000002.1"/>
</dbReference>
<dbReference type="PROSITE" id="PS01124">
    <property type="entry name" value="HTH_ARAC_FAMILY_2"/>
    <property type="match status" value="1"/>
</dbReference>
<dbReference type="Gene3D" id="3.40.50.880">
    <property type="match status" value="1"/>
</dbReference>
<dbReference type="InterPro" id="IPR018060">
    <property type="entry name" value="HTH_AraC"/>
</dbReference>
<dbReference type="SUPFAM" id="SSF52317">
    <property type="entry name" value="Class I glutamine amidotransferase-like"/>
    <property type="match status" value="1"/>
</dbReference>
<keyword evidence="7" id="KW-1185">Reference proteome</keyword>
<keyword evidence="3" id="KW-0804">Transcription</keyword>
<dbReference type="Pfam" id="PF01965">
    <property type="entry name" value="DJ-1_PfpI"/>
    <property type="match status" value="1"/>
</dbReference>
<dbReference type="SMART" id="SM00342">
    <property type="entry name" value="HTH_ARAC"/>
    <property type="match status" value="1"/>
</dbReference>
<organism evidence="6 7">
    <name type="scientific">Streptomyces collinus</name>
    <dbReference type="NCBI Taxonomy" id="42684"/>
    <lineage>
        <taxon>Bacteria</taxon>
        <taxon>Bacillati</taxon>
        <taxon>Actinomycetota</taxon>
        <taxon>Actinomycetes</taxon>
        <taxon>Kitasatosporales</taxon>
        <taxon>Streptomycetaceae</taxon>
        <taxon>Streptomyces</taxon>
    </lineage>
</organism>
<dbReference type="InterPro" id="IPR029062">
    <property type="entry name" value="Class_I_gatase-like"/>
</dbReference>
<evidence type="ECO:0000256" key="4">
    <source>
        <dbReference type="SAM" id="MobiDB-lite"/>
    </source>
</evidence>
<dbReference type="CDD" id="cd03137">
    <property type="entry name" value="GATase1_AraC_1"/>
    <property type="match status" value="1"/>
</dbReference>
<gene>
    <name evidence="6" type="ORF">HNR72_006582</name>
</gene>
<feature type="domain" description="HTH araC/xylS-type" evidence="5">
    <location>
        <begin position="213"/>
        <end position="311"/>
    </location>
</feature>
<dbReference type="Gene3D" id="1.10.10.60">
    <property type="entry name" value="Homeodomain-like"/>
    <property type="match status" value="1"/>
</dbReference>
<evidence type="ECO:0000256" key="3">
    <source>
        <dbReference type="ARBA" id="ARBA00023163"/>
    </source>
</evidence>
<evidence type="ECO:0000313" key="7">
    <source>
        <dbReference type="Proteomes" id="UP000579531"/>
    </source>
</evidence>
<dbReference type="GeneID" id="93843005"/>
<dbReference type="PANTHER" id="PTHR43130:SF3">
    <property type="entry name" value="HTH-TYPE TRANSCRIPTIONAL REGULATOR RV1931C"/>
    <property type="match status" value="1"/>
</dbReference>
<evidence type="ECO:0000256" key="2">
    <source>
        <dbReference type="ARBA" id="ARBA00023125"/>
    </source>
</evidence>
<dbReference type="InterPro" id="IPR002818">
    <property type="entry name" value="DJ-1/PfpI"/>
</dbReference>
<dbReference type="PANTHER" id="PTHR43130">
    <property type="entry name" value="ARAC-FAMILY TRANSCRIPTIONAL REGULATOR"/>
    <property type="match status" value="1"/>
</dbReference>
<dbReference type="Proteomes" id="UP000579531">
    <property type="component" value="Unassembled WGS sequence"/>
</dbReference>
<evidence type="ECO:0000256" key="1">
    <source>
        <dbReference type="ARBA" id="ARBA00023015"/>
    </source>
</evidence>